<protein>
    <recommendedName>
        <fullName evidence="7">Growth hormone-inducible transmembrane protein</fullName>
    </recommendedName>
</protein>
<gene>
    <name evidence="6" type="ORF">SRAS04492_LOCUS4473</name>
</gene>
<feature type="transmembrane region" description="Helical" evidence="5">
    <location>
        <begin position="12"/>
        <end position="31"/>
    </location>
</feature>
<accession>A0A7S3CNF6</accession>
<reference evidence="6" key="1">
    <citation type="submission" date="2021-01" db="EMBL/GenBank/DDBJ databases">
        <authorList>
            <person name="Corre E."/>
            <person name="Pelletier E."/>
            <person name="Niang G."/>
            <person name="Scheremetjew M."/>
            <person name="Finn R."/>
            <person name="Kale V."/>
            <person name="Holt S."/>
            <person name="Cochrane G."/>
            <person name="Meng A."/>
            <person name="Brown T."/>
            <person name="Cohen L."/>
        </authorList>
    </citation>
    <scope>NUCLEOTIDE SEQUENCE</scope>
    <source>
        <strain evidence="6">Ras09</strain>
    </source>
</reference>
<feature type="transmembrane region" description="Helical" evidence="5">
    <location>
        <begin position="67"/>
        <end position="87"/>
    </location>
</feature>
<organism evidence="6">
    <name type="scientific">Strombidium rassoulzadegani</name>
    <dbReference type="NCBI Taxonomy" id="1082188"/>
    <lineage>
        <taxon>Eukaryota</taxon>
        <taxon>Sar</taxon>
        <taxon>Alveolata</taxon>
        <taxon>Ciliophora</taxon>
        <taxon>Intramacronucleata</taxon>
        <taxon>Spirotrichea</taxon>
        <taxon>Oligotrichia</taxon>
        <taxon>Strombidiidae</taxon>
        <taxon>Strombidium</taxon>
    </lineage>
</organism>
<proteinExistence type="inferred from homology"/>
<feature type="transmembrane region" description="Helical" evidence="5">
    <location>
        <begin position="43"/>
        <end position="61"/>
    </location>
</feature>
<evidence type="ECO:0008006" key="7">
    <source>
        <dbReference type="Google" id="ProtNLM"/>
    </source>
</evidence>
<comment type="subcellular location">
    <subcellularLocation>
        <location evidence="1">Membrane</location>
        <topology evidence="1">Multi-pass membrane protein</topology>
    </subcellularLocation>
</comment>
<dbReference type="AlphaFoldDB" id="A0A7S3CNF6"/>
<feature type="transmembrane region" description="Helical" evidence="5">
    <location>
        <begin position="94"/>
        <end position="117"/>
    </location>
</feature>
<evidence type="ECO:0000256" key="2">
    <source>
        <dbReference type="ARBA" id="ARBA00022692"/>
    </source>
</evidence>
<dbReference type="EMBL" id="HBIA01008696">
    <property type="protein sequence ID" value="CAE0232675.1"/>
    <property type="molecule type" value="Transcribed_RNA"/>
</dbReference>
<sequence>MMYGLRNSNLVHMNPWLLLGVSIASMIGTQMIDYESNWMLKNICYAGFVGSISLSLVPLIHMYSMPIIYDAAIASSAIMGSLGIVAYNSPSEQFLNWGGPLALGLGGMIGISLLSMLYPGSPALYNIYLYGGLALFSAFVLYDTQSIVHRAKTDFKYDPINNSLRVYMDAVNIFVRMVQILGNSKKK</sequence>
<dbReference type="PANTHER" id="PTHR23291:SF112">
    <property type="entry name" value="GROWTH HORMONE-INDUCIBLE TRANSMEMBRANE PROTEIN"/>
    <property type="match status" value="1"/>
</dbReference>
<dbReference type="Pfam" id="PF01027">
    <property type="entry name" value="Bax1-I"/>
    <property type="match status" value="1"/>
</dbReference>
<evidence type="ECO:0000256" key="3">
    <source>
        <dbReference type="ARBA" id="ARBA00022989"/>
    </source>
</evidence>
<comment type="similarity">
    <text evidence="5">Belongs to the BI1 family.</text>
</comment>
<dbReference type="PANTHER" id="PTHR23291">
    <property type="entry name" value="BAX INHIBITOR-RELATED"/>
    <property type="match status" value="1"/>
</dbReference>
<dbReference type="GO" id="GO:0005743">
    <property type="term" value="C:mitochondrial inner membrane"/>
    <property type="evidence" value="ECO:0007669"/>
    <property type="project" value="TreeGrafter"/>
</dbReference>
<evidence type="ECO:0000256" key="1">
    <source>
        <dbReference type="ARBA" id="ARBA00004141"/>
    </source>
</evidence>
<feature type="transmembrane region" description="Helical" evidence="5">
    <location>
        <begin position="123"/>
        <end position="142"/>
    </location>
</feature>
<dbReference type="InterPro" id="IPR006214">
    <property type="entry name" value="Bax_inhibitor_1-related"/>
</dbReference>
<keyword evidence="4 5" id="KW-0472">Membrane</keyword>
<keyword evidence="2 5" id="KW-0812">Transmembrane</keyword>
<keyword evidence="3 5" id="KW-1133">Transmembrane helix</keyword>
<evidence type="ECO:0000256" key="4">
    <source>
        <dbReference type="ARBA" id="ARBA00023136"/>
    </source>
</evidence>
<evidence type="ECO:0000313" key="6">
    <source>
        <dbReference type="EMBL" id="CAE0232675.1"/>
    </source>
</evidence>
<name>A0A7S3CNF6_9SPIT</name>
<evidence type="ECO:0000256" key="5">
    <source>
        <dbReference type="RuleBase" id="RU004379"/>
    </source>
</evidence>